<name>A0ABR1VQT1_9PEZI</name>
<protein>
    <submittedName>
        <fullName evidence="1">Uncharacterized protein</fullName>
    </submittedName>
</protein>
<evidence type="ECO:0000313" key="1">
    <source>
        <dbReference type="EMBL" id="KAK8073606.1"/>
    </source>
</evidence>
<accession>A0ABR1VQT1</accession>
<evidence type="ECO:0000313" key="2">
    <source>
        <dbReference type="Proteomes" id="UP001480595"/>
    </source>
</evidence>
<sequence length="126" mass="14473">MSENRWEDPARLNYNFSLADLEREWRSNDNSWAKESKWGQKQLIRGFVSAKSRQLLGNEADKLLRMSPRGAEKLWKDLHNGLGQKPREPCSDAVMTGRLLDRLDHCGLAIELAAAYIIENQTFVAE</sequence>
<proteinExistence type="predicted"/>
<comment type="caution">
    <text evidence="1">The sequence shown here is derived from an EMBL/GenBank/DDBJ whole genome shotgun (WGS) entry which is preliminary data.</text>
</comment>
<dbReference type="RefSeq" id="XP_066718081.1">
    <property type="nucleotide sequence ID" value="XM_066855914.1"/>
</dbReference>
<dbReference type="Proteomes" id="UP001480595">
    <property type="component" value="Unassembled WGS sequence"/>
</dbReference>
<organism evidence="1 2">
    <name type="scientific">Apiospora phragmitis</name>
    <dbReference type="NCBI Taxonomy" id="2905665"/>
    <lineage>
        <taxon>Eukaryota</taxon>
        <taxon>Fungi</taxon>
        <taxon>Dikarya</taxon>
        <taxon>Ascomycota</taxon>
        <taxon>Pezizomycotina</taxon>
        <taxon>Sordariomycetes</taxon>
        <taxon>Xylariomycetidae</taxon>
        <taxon>Amphisphaeriales</taxon>
        <taxon>Apiosporaceae</taxon>
        <taxon>Apiospora</taxon>
    </lineage>
</organism>
<dbReference type="EMBL" id="JAQQWL010000005">
    <property type="protein sequence ID" value="KAK8073606.1"/>
    <property type="molecule type" value="Genomic_DNA"/>
</dbReference>
<reference evidence="1 2" key="1">
    <citation type="submission" date="2023-01" db="EMBL/GenBank/DDBJ databases">
        <title>Analysis of 21 Apiospora genomes using comparative genomics revels a genus with tremendous synthesis potential of carbohydrate active enzymes and secondary metabolites.</title>
        <authorList>
            <person name="Sorensen T."/>
        </authorList>
    </citation>
    <scope>NUCLEOTIDE SEQUENCE [LARGE SCALE GENOMIC DNA]</scope>
    <source>
        <strain evidence="1 2">CBS 135458</strain>
    </source>
</reference>
<dbReference type="GeneID" id="92088977"/>
<gene>
    <name evidence="1" type="ORF">PG994_004505</name>
</gene>
<keyword evidence="2" id="KW-1185">Reference proteome</keyword>